<dbReference type="Proteomes" id="UP000586254">
    <property type="component" value="Unassembled WGS sequence"/>
</dbReference>
<gene>
    <name evidence="1" type="ORF">H0N91_15385</name>
</gene>
<protein>
    <submittedName>
        <fullName evidence="1">Uncharacterized protein</fullName>
    </submittedName>
</protein>
<evidence type="ECO:0000313" key="1">
    <source>
        <dbReference type="EMBL" id="NZA39471.1"/>
    </source>
</evidence>
<sequence>MGESSGQIIDRLIVLKAAFGCSSLRIRLQADITDWIRVHYLQHYVNAGAILEVGTYDRFAHSPKRIARMLKLTEKGFRYVLLLG</sequence>
<organism evidence="1 2">
    <name type="scientific">Eubacterium callanderi</name>
    <dbReference type="NCBI Taxonomy" id="53442"/>
    <lineage>
        <taxon>Bacteria</taxon>
        <taxon>Bacillati</taxon>
        <taxon>Bacillota</taxon>
        <taxon>Clostridia</taxon>
        <taxon>Eubacteriales</taxon>
        <taxon>Eubacteriaceae</taxon>
        <taxon>Eubacterium</taxon>
    </lineage>
</organism>
<comment type="caution">
    <text evidence="1">The sequence shown here is derived from an EMBL/GenBank/DDBJ whole genome shotgun (WGS) entry which is preliminary data.</text>
</comment>
<dbReference type="RefSeq" id="WP_013381251.1">
    <property type="nucleotide sequence ID" value="NC_014624.2"/>
</dbReference>
<proteinExistence type="predicted"/>
<dbReference type="HOGENOM" id="CLU_2522593_0_0_9"/>
<accession>A0A853JQV5</accession>
<reference evidence="1 2" key="1">
    <citation type="submission" date="2020-07" db="EMBL/GenBank/DDBJ databases">
        <title>Organ Donor 1.</title>
        <authorList>
            <person name="Marsh A.J."/>
            <person name="Azcarate-Peril M.A."/>
        </authorList>
    </citation>
    <scope>NUCLEOTIDE SEQUENCE [LARGE SCALE GENOMIC DNA]</scope>
    <source>
        <strain evidence="1 2">AMC0717</strain>
    </source>
</reference>
<name>A0A853JQV5_9FIRM</name>
<dbReference type="GeneID" id="68363961"/>
<evidence type="ECO:0000313" key="2">
    <source>
        <dbReference type="Proteomes" id="UP000586254"/>
    </source>
</evidence>
<dbReference type="AlphaFoldDB" id="A0A853JQV5"/>
<dbReference type="EMBL" id="JACCKS010000020">
    <property type="protein sequence ID" value="NZA39471.1"/>
    <property type="molecule type" value="Genomic_DNA"/>
</dbReference>